<sequence>MDKLKGEFKRSDSLIENYEISKPKLFNPSIVIFQVDEQFSEGEVLEGFQIQNENLAEATLEARTSYKVRTGLDQDSFQKIITKKELNLYWNRLNFKESLRVIQCFKCVQYSNIAKNCTDTEYREEQILRLNCGEKVTSLAIVKTLPIV</sequence>
<proteinExistence type="predicted"/>
<dbReference type="AlphaFoldDB" id="A0A4Y2HNC8"/>
<reference evidence="1 2" key="1">
    <citation type="journal article" date="2019" name="Sci. Rep.">
        <title>Orb-weaving spider Araneus ventricosus genome elucidates the spidroin gene catalogue.</title>
        <authorList>
            <person name="Kono N."/>
            <person name="Nakamura H."/>
            <person name="Ohtoshi R."/>
            <person name="Moran D.A.P."/>
            <person name="Shinohara A."/>
            <person name="Yoshida Y."/>
            <person name="Fujiwara M."/>
            <person name="Mori M."/>
            <person name="Tomita M."/>
            <person name="Arakawa K."/>
        </authorList>
    </citation>
    <scope>NUCLEOTIDE SEQUENCE [LARGE SCALE GENOMIC DNA]</scope>
</reference>
<dbReference type="Proteomes" id="UP000499080">
    <property type="component" value="Unassembled WGS sequence"/>
</dbReference>
<name>A0A4Y2HNC8_ARAVE</name>
<organism evidence="1 2">
    <name type="scientific">Araneus ventricosus</name>
    <name type="common">Orbweaver spider</name>
    <name type="synonym">Epeira ventricosa</name>
    <dbReference type="NCBI Taxonomy" id="182803"/>
    <lineage>
        <taxon>Eukaryota</taxon>
        <taxon>Metazoa</taxon>
        <taxon>Ecdysozoa</taxon>
        <taxon>Arthropoda</taxon>
        <taxon>Chelicerata</taxon>
        <taxon>Arachnida</taxon>
        <taxon>Araneae</taxon>
        <taxon>Araneomorphae</taxon>
        <taxon>Entelegynae</taxon>
        <taxon>Araneoidea</taxon>
        <taxon>Araneidae</taxon>
        <taxon>Araneus</taxon>
    </lineage>
</organism>
<evidence type="ECO:0000313" key="2">
    <source>
        <dbReference type="Proteomes" id="UP000499080"/>
    </source>
</evidence>
<evidence type="ECO:0000313" key="1">
    <source>
        <dbReference type="EMBL" id="GBM66891.1"/>
    </source>
</evidence>
<dbReference type="OrthoDB" id="6437361at2759"/>
<gene>
    <name evidence="1" type="ORF">AVEN_263948_1</name>
</gene>
<dbReference type="EMBL" id="BGPR01002051">
    <property type="protein sequence ID" value="GBM66891.1"/>
    <property type="molecule type" value="Genomic_DNA"/>
</dbReference>
<comment type="caution">
    <text evidence="1">The sequence shown here is derived from an EMBL/GenBank/DDBJ whole genome shotgun (WGS) entry which is preliminary data.</text>
</comment>
<accession>A0A4Y2HNC8</accession>
<keyword evidence="2" id="KW-1185">Reference proteome</keyword>
<protein>
    <submittedName>
        <fullName evidence="1">Uncharacterized protein</fullName>
    </submittedName>
</protein>